<evidence type="ECO:0000313" key="2">
    <source>
        <dbReference type="EMBL" id="QEN05314.1"/>
    </source>
</evidence>
<dbReference type="GO" id="GO:0016301">
    <property type="term" value="F:kinase activity"/>
    <property type="evidence" value="ECO:0007669"/>
    <property type="project" value="InterPro"/>
</dbReference>
<dbReference type="EMBL" id="CP035807">
    <property type="protein sequence ID" value="QEN05314.1"/>
    <property type="molecule type" value="Genomic_DNA"/>
</dbReference>
<evidence type="ECO:0000259" key="1">
    <source>
        <dbReference type="Pfam" id="PF01326"/>
    </source>
</evidence>
<dbReference type="RefSeq" id="WP_149568552.1">
    <property type="nucleotide sequence ID" value="NZ_CP035807.1"/>
</dbReference>
<dbReference type="InterPro" id="IPR013815">
    <property type="entry name" value="ATP_grasp_subdomain_1"/>
</dbReference>
<feature type="domain" description="Pyruvate phosphate dikinase AMP/ATP-binding" evidence="1">
    <location>
        <begin position="968"/>
        <end position="1336"/>
    </location>
</feature>
<keyword evidence="3" id="KW-1185">Reference proteome</keyword>
<reference evidence="2 3" key="1">
    <citation type="submission" date="2019-02" db="EMBL/GenBank/DDBJ databases">
        <authorList>
            <person name="Fomenkov A."/>
            <person name="Dubinina G."/>
            <person name="Grabovich M."/>
            <person name="Vincze T."/>
            <person name="Roberts R.J."/>
        </authorList>
    </citation>
    <scope>NUCLEOTIDE SEQUENCE [LARGE SCALE GENOMIC DNA]</scope>
    <source>
        <strain evidence="2 3">P</strain>
    </source>
</reference>
<dbReference type="OrthoDB" id="9812167at2"/>
<name>A0A5C1QF88_9SPIO</name>
<sequence length="1521" mass="175631">MLTDIFTKKESLNCLNTVVALTTTERQMEIVLQEIVDQLPKLLSRVDIVSSILTTPSSKYKSIGFIKTQYSDKLILNLSQGKKGSLKLYYKEELSKEAKEYKKLLTILTTIITGYISKMELNNLYYDHNERVKELNSIHLTNMILKKNPTLTDSLQEICDLLPEAWQYPKFTVARIYFDNKIFTSRKFKETSWSLKKSFETPDKKKGTLEIFYLKDFPISDFGPFLKEEKSLLDVLASIISGAYTNNSLQTLLEVNTERLKELRGLNKTSEILKNSASIEESLQEICNILPEAWKHPEDTVVRINFNKMIFTSVNFRESIWVQRQSFESPGSQKGEIEVFLLKEYPTEDEGPFLKEERDLLINLSHLISGTAGSNILKKLISENNERLKELRAINRTSKIISECKPVDETMSKIISILQVSWQYPEYTAVKIHYEGRDYITPGYKETTWSQDENFITIDNNKGYIRVVYLKEFPQAYEGPFLKEERDLLVNIGKLITSYFNDNKGRDIFRSNIHEKREVEKPEEYKKTLTTNKKPLQQYFNQQVIDKYIYLDMMKYKVKEILFVSTFYDAFILENEDGFFERFMGEIYQYSLFSLPRITGVTTSEEALEMLDSKSFDLVILMAGLDREAPVLLSEKIKNKRPSLPIYLLINQKSNIKHFEDKVASTNSLDNLFFWNGDSEILFSIVKSKEDMTNVENDTKVGLVRVILMVEDSCLYYSKYLPMLYGIVFGQVQRLLPEVEKKELDKICKMRSRPKILLAKNYEDAMQLFNKYRDYLLCVISDIEFDHGGQLDKNAGIDFIKHVKSHKMKLPIILQSSNGKNKQQADDLDVFFINKNSDTLLNDLKKYLNAYLGFGNFIFQDLNGKKIAEARTLKEFEKQLRVVPDETFYLHATQNQYSIWLMARGEITLAKTINPMRIESLDNISLTREYLLNIIGDYQAEKKKGKVFRFEEDTKFTEKNIVTIAGGSLGGKGRGLAFINTLIYNSDFSTISSEINIRTPKTAIIGTKEFDTFISRNKLYDKVISKGRSFHDIKLAFLAGKLSSGLEHKLFKFIGQIKNPIAVRSSSLSEDSFTQPFAGVYHTYILPNNRENKTLTLEKLKESIKLVFASVFSDEAQGYYKAIHHRMEDEKMAVILQELVGNKYDDYYYPHISGTACSYNYYPVAHMKPEEGFAMTALGLGSYVVEGMNSYRFSPKYPNVDMYSNKDLINSSQVKFYALDCRRENMDYAVDGELASLTLLNISEAEKHGSLKHCASVYDQQNDRVVPGLSTPGPRILNFANILKYNYIPLAKTLEILLNTLKESLGSPVEIEFAVDLNKAENGVPTFYLLQTKPMVDSSNFIHFDIDQFKKSESLLYTQTSLGNGEIDNICDVIYVDKDLFDKMKTLEMVEEIEYLNRVMMNEKRPYILIGPGRWGTRDQFLGIPVNWAQISYAKIIVEISLDNFPLDSSLGSHFFHNVTSMNIGYFSVNNQKNAEFINWDRLYKEEVIHKTNFFRHIRFSKPLKVIMDGRSKKSIIIEDV</sequence>
<dbReference type="SUPFAM" id="SSF56059">
    <property type="entry name" value="Glutathione synthetase ATP-binding domain-like"/>
    <property type="match status" value="1"/>
</dbReference>
<dbReference type="KEGG" id="sper:EW093_11515"/>
<dbReference type="Pfam" id="PF01326">
    <property type="entry name" value="PPDK_N"/>
    <property type="match status" value="1"/>
</dbReference>
<evidence type="ECO:0000313" key="3">
    <source>
        <dbReference type="Proteomes" id="UP000323824"/>
    </source>
</evidence>
<organism evidence="2 3">
    <name type="scientific">Thiospirochaeta perfilievii</name>
    <dbReference type="NCBI Taxonomy" id="252967"/>
    <lineage>
        <taxon>Bacteria</taxon>
        <taxon>Pseudomonadati</taxon>
        <taxon>Spirochaetota</taxon>
        <taxon>Spirochaetia</taxon>
        <taxon>Spirochaetales</taxon>
        <taxon>Spirochaetaceae</taxon>
        <taxon>Thiospirochaeta</taxon>
    </lineage>
</organism>
<proteinExistence type="predicted"/>
<protein>
    <recommendedName>
        <fullName evidence="1">Pyruvate phosphate dikinase AMP/ATP-binding domain-containing protein</fullName>
    </recommendedName>
</protein>
<dbReference type="Proteomes" id="UP000323824">
    <property type="component" value="Chromosome"/>
</dbReference>
<accession>A0A5C1QF88</accession>
<reference evidence="2 3" key="2">
    <citation type="submission" date="2019-09" db="EMBL/GenBank/DDBJ databases">
        <title>Complete Genome Sequence and Methylome Analysis of free living Spirochaetas.</title>
        <authorList>
            <person name="Leshcheva N."/>
            <person name="Mikheeva N."/>
        </authorList>
    </citation>
    <scope>NUCLEOTIDE SEQUENCE [LARGE SCALE GENOMIC DNA]</scope>
    <source>
        <strain evidence="2 3">P</strain>
    </source>
</reference>
<dbReference type="InterPro" id="IPR002192">
    <property type="entry name" value="PPDK_AMP/ATP-bd"/>
</dbReference>
<gene>
    <name evidence="2" type="ORF">EW093_11515</name>
</gene>
<dbReference type="GO" id="GO:0005524">
    <property type="term" value="F:ATP binding"/>
    <property type="evidence" value="ECO:0007669"/>
    <property type="project" value="InterPro"/>
</dbReference>
<dbReference type="Gene3D" id="3.30.1490.20">
    <property type="entry name" value="ATP-grasp fold, A domain"/>
    <property type="match status" value="1"/>
</dbReference>